<dbReference type="InterPro" id="IPR015946">
    <property type="entry name" value="KH_dom-like_a/b"/>
</dbReference>
<gene>
    <name evidence="1" type="ordered locus">PAJ_3214</name>
</gene>
<evidence type="ECO:0000313" key="1">
    <source>
        <dbReference type="EMBL" id="BAK13294.1"/>
    </source>
</evidence>
<dbReference type="eggNOG" id="COG1764">
    <property type="taxonomic scope" value="Bacteria"/>
</dbReference>
<accession>A0A0H3L206</accession>
<organism evidence="1 2">
    <name type="scientific">Pantoea ananatis (strain AJ13355)</name>
    <dbReference type="NCBI Taxonomy" id="932677"/>
    <lineage>
        <taxon>Bacteria</taxon>
        <taxon>Pseudomonadati</taxon>
        <taxon>Pseudomonadota</taxon>
        <taxon>Gammaproteobacteria</taxon>
        <taxon>Enterobacterales</taxon>
        <taxon>Erwiniaceae</taxon>
        <taxon>Pantoea</taxon>
    </lineage>
</organism>
<sequence>MPRPNANWAARCWPLPINANSDNHFSQEPRMATREHHYQVNVRWTGNRGAGTQSYTAYDRNGELSGEGKATVALSADPAFRGDAARWNPEELLLASVSACHKLWYLHLCADAGIIIDAYEDSAEGTMVEGDRGHFTRITLKPRVALRNKDDVARAEALHHHAHEACFIANSLNFPVSFEPMFV</sequence>
<dbReference type="AlphaFoldDB" id="A0A0H3L206"/>
<reference evidence="2" key="1">
    <citation type="journal article" date="2012" name="Appl. Microbiol. Biotechnol.">
        <title>The complete genome sequence of Pantoea ananatis AJ13355, an organism with great biotechnological potential.</title>
        <authorList>
            <person name="Hara Y."/>
            <person name="Kadotani N."/>
            <person name="Izui H."/>
            <person name="Katashkina J.I."/>
            <person name="Kuvaeva T.M."/>
            <person name="Andreeva I.G."/>
            <person name="Golubeva L.I."/>
            <person name="Malko D.B."/>
            <person name="Makeev V.J."/>
            <person name="Mashko S.V."/>
            <person name="Kozlov Y.I."/>
        </authorList>
    </citation>
    <scope>NUCLEOTIDE SEQUENCE [LARGE SCALE GENOMIC DNA]</scope>
    <source>
        <strain evidence="2">AJ13355</strain>
    </source>
</reference>
<dbReference type="Pfam" id="PF02566">
    <property type="entry name" value="OsmC"/>
    <property type="match status" value="1"/>
</dbReference>
<dbReference type="SUPFAM" id="SSF82784">
    <property type="entry name" value="OsmC-like"/>
    <property type="match status" value="1"/>
</dbReference>
<evidence type="ECO:0000313" key="2">
    <source>
        <dbReference type="Proteomes" id="UP000006690"/>
    </source>
</evidence>
<dbReference type="InterPro" id="IPR003718">
    <property type="entry name" value="OsmC/Ohr_fam"/>
</dbReference>
<proteinExistence type="predicted"/>
<dbReference type="Gene3D" id="3.30.300.20">
    <property type="match status" value="1"/>
</dbReference>
<dbReference type="KEGG" id="paj:PAJ_3214"/>
<dbReference type="Proteomes" id="UP000006690">
    <property type="component" value="Chromosome"/>
</dbReference>
<protein>
    <submittedName>
        <fullName evidence="1">Uncharacterized protein</fullName>
    </submittedName>
</protein>
<dbReference type="PANTHER" id="PTHR42830:SF2">
    <property type="entry name" value="OSMC_OHR FAMILY PROTEIN"/>
    <property type="match status" value="1"/>
</dbReference>
<dbReference type="InterPro" id="IPR052707">
    <property type="entry name" value="OsmC_Ohr_Peroxiredoxin"/>
</dbReference>
<name>A0A0H3L206_PANAA</name>
<dbReference type="EMBL" id="AP012032">
    <property type="protein sequence ID" value="BAK13294.1"/>
    <property type="molecule type" value="Genomic_DNA"/>
</dbReference>
<dbReference type="HOGENOM" id="CLU_105860_1_0_6"/>
<dbReference type="PATRIC" id="fig|932677.3.peg.3709"/>
<dbReference type="InterPro" id="IPR036102">
    <property type="entry name" value="OsmC/Ohrsf"/>
</dbReference>
<dbReference type="PANTHER" id="PTHR42830">
    <property type="entry name" value="OSMOTICALLY INDUCIBLE FAMILY PROTEIN"/>
    <property type="match status" value="1"/>
</dbReference>